<reference evidence="2" key="1">
    <citation type="submission" date="2022-07" db="EMBL/GenBank/DDBJ databases">
        <authorList>
            <person name="Criscuolo A."/>
        </authorList>
    </citation>
    <scope>NUCLEOTIDE SEQUENCE</scope>
    <source>
        <strain evidence="2">CIP103197</strain>
    </source>
</reference>
<dbReference type="EMBL" id="CAMAPB010000095">
    <property type="protein sequence ID" value="CAH9066259.1"/>
    <property type="molecule type" value="Genomic_DNA"/>
</dbReference>
<dbReference type="Gene3D" id="3.40.1260.10">
    <property type="entry name" value="DsrEFH-like"/>
    <property type="match status" value="1"/>
</dbReference>
<evidence type="ECO:0000313" key="2">
    <source>
        <dbReference type="EMBL" id="CAH9066259.1"/>
    </source>
</evidence>
<accession>A0A9W4R4Y1</accession>
<name>A0A9W4R4Y1_PSEHA</name>
<dbReference type="AlphaFoldDB" id="A0A9W4R4Y1"/>
<gene>
    <name evidence="2" type="ORF">PSEHALCIP103_03550</name>
</gene>
<organism evidence="2 3">
    <name type="scientific">Pseudoalteromonas haloplanktis</name>
    <name type="common">Alteromonas haloplanktis</name>
    <dbReference type="NCBI Taxonomy" id="228"/>
    <lineage>
        <taxon>Bacteria</taxon>
        <taxon>Pseudomonadati</taxon>
        <taxon>Pseudomonadota</taxon>
        <taxon>Gammaproteobacteria</taxon>
        <taxon>Alteromonadales</taxon>
        <taxon>Pseudoalteromonadaceae</taxon>
        <taxon>Pseudoalteromonas</taxon>
    </lineage>
</organism>
<sequence length="148" mass="15825">MRILTVILLLASTISFSAFADDNKAGTKPKLLSFITSDNTQTQLMGMVLSSQALKQGAEVNILLCGQAGDIALIDAPQSVLTQLKPKNMSPQSLMKNIIKMGGTVQVCALYLPNKGVKKTDLIEGITPALPPHIAKKMLDAETKVISF</sequence>
<comment type="caution">
    <text evidence="2">The sequence shown here is derived from an EMBL/GenBank/DDBJ whole genome shotgun (WGS) entry which is preliminary data.</text>
</comment>
<evidence type="ECO:0008006" key="4">
    <source>
        <dbReference type="Google" id="ProtNLM"/>
    </source>
</evidence>
<feature type="chain" id="PRO_5040884878" description="DsrE/DsrF-like family protein" evidence="1">
    <location>
        <begin position="21"/>
        <end position="148"/>
    </location>
</feature>
<evidence type="ECO:0000313" key="3">
    <source>
        <dbReference type="Proteomes" id="UP001152447"/>
    </source>
</evidence>
<keyword evidence="3" id="KW-1185">Reference proteome</keyword>
<keyword evidence="1" id="KW-0732">Signal</keyword>
<evidence type="ECO:0000256" key="1">
    <source>
        <dbReference type="SAM" id="SignalP"/>
    </source>
</evidence>
<dbReference type="SUPFAM" id="SSF75169">
    <property type="entry name" value="DsrEFH-like"/>
    <property type="match status" value="1"/>
</dbReference>
<dbReference type="InterPro" id="IPR027396">
    <property type="entry name" value="DsrEFH-like"/>
</dbReference>
<feature type="signal peptide" evidence="1">
    <location>
        <begin position="1"/>
        <end position="20"/>
    </location>
</feature>
<proteinExistence type="predicted"/>
<dbReference type="RefSeq" id="WP_064664316.1">
    <property type="nucleotide sequence ID" value="NZ_CAMAPB010000095.1"/>
</dbReference>
<protein>
    <recommendedName>
        <fullName evidence="4">DsrE/DsrF-like family protein</fullName>
    </recommendedName>
</protein>
<dbReference type="Proteomes" id="UP001152447">
    <property type="component" value="Unassembled WGS sequence"/>
</dbReference>